<evidence type="ECO:0000313" key="2">
    <source>
        <dbReference type="Proteomes" id="UP000007148"/>
    </source>
</evidence>
<evidence type="ECO:0008006" key="3">
    <source>
        <dbReference type="Google" id="ProtNLM"/>
    </source>
</evidence>
<protein>
    <recommendedName>
        <fullName evidence="3">Hydrolase (HAD superfamily)</fullName>
    </recommendedName>
</protein>
<dbReference type="Gene3D" id="1.10.150.720">
    <property type="entry name" value="Haloacid dehalogenase-like hydrolase"/>
    <property type="match status" value="1"/>
</dbReference>
<dbReference type="STRING" id="1109443.G4T8D0"/>
<dbReference type="Proteomes" id="UP000007148">
    <property type="component" value="Unassembled WGS sequence"/>
</dbReference>
<dbReference type="InterPro" id="IPR006439">
    <property type="entry name" value="HAD-SF_hydro_IA"/>
</dbReference>
<dbReference type="InterPro" id="IPR036412">
    <property type="entry name" value="HAD-like_sf"/>
</dbReference>
<dbReference type="Pfam" id="PF00702">
    <property type="entry name" value="Hydrolase"/>
    <property type="match status" value="1"/>
</dbReference>
<sequence>MAKRIKIVFFDALFTIVRPRLPIEVQYAQEFAPYFTANPGDVKTSFKTALKQVQVDHPAYSRVASVESDAASAWWAEVIRRTAIGAGAEPKAVDDALPKIVPSLLKRFSSKEGYTLYDDTVPTLNALHRRGIRTGLVSNTDLRMELVLKDLGIFDKLSPALFSEREGIEKPDKEIWNRALRRAQVGNSEALHVGDELEADYNGAIAAGLHALLLKRPEGGREETSESPAHTISSLNELFEFIEARETIS</sequence>
<dbReference type="InParanoid" id="G4T8D0"/>
<dbReference type="OrthoDB" id="444127at2759"/>
<dbReference type="FunCoup" id="G4T8D0">
    <property type="interactions" value="182"/>
</dbReference>
<organism evidence="1 2">
    <name type="scientific">Serendipita indica (strain DSM 11827)</name>
    <name type="common">Root endophyte fungus</name>
    <name type="synonym">Piriformospora indica</name>
    <dbReference type="NCBI Taxonomy" id="1109443"/>
    <lineage>
        <taxon>Eukaryota</taxon>
        <taxon>Fungi</taxon>
        <taxon>Dikarya</taxon>
        <taxon>Basidiomycota</taxon>
        <taxon>Agaricomycotina</taxon>
        <taxon>Agaricomycetes</taxon>
        <taxon>Sebacinales</taxon>
        <taxon>Serendipitaceae</taxon>
        <taxon>Serendipita</taxon>
    </lineage>
</organism>
<dbReference type="PANTHER" id="PTHR46191:SF2">
    <property type="entry name" value="HALOACID DEHALOGENASE-LIKE HYDROLASE DOMAIN-CONTAINING PROTEIN 3"/>
    <property type="match status" value="1"/>
</dbReference>
<gene>
    <name evidence="1" type="ORF">PIIN_01411</name>
</gene>
<dbReference type="HOGENOM" id="CLU_045011_8_0_1"/>
<dbReference type="Gene3D" id="3.40.50.1000">
    <property type="entry name" value="HAD superfamily/HAD-like"/>
    <property type="match status" value="1"/>
</dbReference>
<keyword evidence="2" id="KW-1185">Reference proteome</keyword>
<dbReference type="OMA" id="WWRQLIA"/>
<reference evidence="1 2" key="1">
    <citation type="journal article" date="2011" name="PLoS Pathog.">
        <title>Endophytic Life Strategies Decoded by Genome and Transcriptome Analyses of the Mutualistic Root Symbiont Piriformospora indica.</title>
        <authorList>
            <person name="Zuccaro A."/>
            <person name="Lahrmann U."/>
            <person name="Guldener U."/>
            <person name="Langen G."/>
            <person name="Pfiffi S."/>
            <person name="Biedenkopf D."/>
            <person name="Wong P."/>
            <person name="Samans B."/>
            <person name="Grimm C."/>
            <person name="Basiewicz M."/>
            <person name="Murat C."/>
            <person name="Martin F."/>
            <person name="Kogel K.H."/>
        </authorList>
    </citation>
    <scope>NUCLEOTIDE SEQUENCE [LARGE SCALE GENOMIC DNA]</scope>
    <source>
        <strain evidence="1 2">DSM 11827</strain>
    </source>
</reference>
<dbReference type="GO" id="GO:0016791">
    <property type="term" value="F:phosphatase activity"/>
    <property type="evidence" value="ECO:0007669"/>
    <property type="project" value="UniProtKB-ARBA"/>
</dbReference>
<dbReference type="eggNOG" id="KOG3085">
    <property type="taxonomic scope" value="Eukaryota"/>
</dbReference>
<dbReference type="GO" id="GO:0005634">
    <property type="term" value="C:nucleus"/>
    <property type="evidence" value="ECO:0007669"/>
    <property type="project" value="TreeGrafter"/>
</dbReference>
<dbReference type="EMBL" id="CAFZ01000016">
    <property type="protein sequence ID" value="CCA67583.1"/>
    <property type="molecule type" value="Genomic_DNA"/>
</dbReference>
<dbReference type="SUPFAM" id="SSF56784">
    <property type="entry name" value="HAD-like"/>
    <property type="match status" value="1"/>
</dbReference>
<dbReference type="InterPro" id="IPR044924">
    <property type="entry name" value="HAD-SF_hydro_IA_REG-2-like_cap"/>
</dbReference>
<comment type="caution">
    <text evidence="1">The sequence shown here is derived from an EMBL/GenBank/DDBJ whole genome shotgun (WGS) entry which is preliminary data.</text>
</comment>
<evidence type="ECO:0000313" key="1">
    <source>
        <dbReference type="EMBL" id="CCA67583.1"/>
    </source>
</evidence>
<accession>G4T8D0</accession>
<dbReference type="AlphaFoldDB" id="G4T8D0"/>
<name>G4T8D0_SERID</name>
<dbReference type="InterPro" id="IPR023214">
    <property type="entry name" value="HAD_sf"/>
</dbReference>
<dbReference type="PANTHER" id="PTHR46191">
    <property type="match status" value="1"/>
</dbReference>
<dbReference type="NCBIfam" id="TIGR01549">
    <property type="entry name" value="HAD-SF-IA-v1"/>
    <property type="match status" value="1"/>
</dbReference>
<dbReference type="InterPro" id="IPR051828">
    <property type="entry name" value="HAD-like_hydrolase_domain"/>
</dbReference>
<proteinExistence type="predicted"/>